<evidence type="ECO:0000256" key="8">
    <source>
        <dbReference type="ARBA" id="ARBA00023242"/>
    </source>
</evidence>
<feature type="domain" description="C2H2-type" evidence="11">
    <location>
        <begin position="1175"/>
        <end position="1202"/>
    </location>
</feature>
<dbReference type="PROSITE" id="PS00028">
    <property type="entry name" value="ZINC_FINGER_C2H2_1"/>
    <property type="match status" value="12"/>
</dbReference>
<dbReference type="PANTHER" id="PTHR24393:SF5">
    <property type="entry name" value="HISTONE-LYSINE N-METHYLTRANSFERASE PRDM16"/>
    <property type="match status" value="1"/>
</dbReference>
<dbReference type="FunFam" id="3.30.160.60:FF:000446">
    <property type="entry name" value="Zinc finger protein"/>
    <property type="match status" value="1"/>
</dbReference>
<evidence type="ECO:0000256" key="4">
    <source>
        <dbReference type="ARBA" id="ARBA00022737"/>
    </source>
</evidence>
<dbReference type="Ensembl" id="ENSPNAT00000041341.2">
    <property type="protein sequence ID" value="ENSPNAP00000022648.1"/>
    <property type="gene ID" value="ENSPNAG00000030050.2"/>
</dbReference>
<feature type="domain" description="C2H2-type" evidence="11">
    <location>
        <begin position="1063"/>
        <end position="1090"/>
    </location>
</feature>
<keyword evidence="7" id="KW-0832">Ubl conjugation</keyword>
<proteinExistence type="predicted"/>
<evidence type="ECO:0000256" key="5">
    <source>
        <dbReference type="ARBA" id="ARBA00022771"/>
    </source>
</evidence>
<dbReference type="FunFam" id="3.30.160.60:FF:000744">
    <property type="entry name" value="zinc finger E-box-binding homeobox 1"/>
    <property type="match status" value="1"/>
</dbReference>
<dbReference type="GeneTree" id="ENSGT01150000286939"/>
<dbReference type="Pfam" id="PF14973">
    <property type="entry name" value="TINF2_N"/>
    <property type="match status" value="1"/>
</dbReference>
<feature type="domain" description="C2H2-type" evidence="11">
    <location>
        <begin position="1119"/>
        <end position="1146"/>
    </location>
</feature>
<keyword evidence="13" id="KW-1185">Reference proteome</keyword>
<organism evidence="12 13">
    <name type="scientific">Pygocentrus nattereri</name>
    <name type="common">Red-bellied piranha</name>
    <dbReference type="NCBI Taxonomy" id="42514"/>
    <lineage>
        <taxon>Eukaryota</taxon>
        <taxon>Metazoa</taxon>
        <taxon>Chordata</taxon>
        <taxon>Craniata</taxon>
        <taxon>Vertebrata</taxon>
        <taxon>Euteleostomi</taxon>
        <taxon>Actinopterygii</taxon>
        <taxon>Neopterygii</taxon>
        <taxon>Teleostei</taxon>
        <taxon>Ostariophysi</taxon>
        <taxon>Characiformes</taxon>
        <taxon>Characoidei</taxon>
        <taxon>Pygocentrus</taxon>
    </lineage>
</organism>
<dbReference type="GO" id="GO:0005634">
    <property type="term" value="C:nucleus"/>
    <property type="evidence" value="ECO:0007669"/>
    <property type="project" value="UniProtKB-SubCell"/>
</dbReference>
<evidence type="ECO:0000256" key="7">
    <source>
        <dbReference type="ARBA" id="ARBA00022843"/>
    </source>
</evidence>
<reference evidence="12 13" key="1">
    <citation type="submission" date="2020-10" db="EMBL/GenBank/DDBJ databases">
        <title>Pygocentrus nattereri (red-bellied piranha) genome, fPygNat1, primary haplotype.</title>
        <authorList>
            <person name="Myers G."/>
            <person name="Meyer A."/>
            <person name="Karagic N."/>
            <person name="Pippel M."/>
            <person name="Winkler S."/>
            <person name="Tracey A."/>
            <person name="Wood J."/>
            <person name="Formenti G."/>
            <person name="Howe K."/>
            <person name="Fedrigo O."/>
            <person name="Jarvis E.D."/>
        </authorList>
    </citation>
    <scope>NUCLEOTIDE SEQUENCE [LARGE SCALE GENOMIC DNA]</scope>
</reference>
<dbReference type="FunFam" id="3.30.160.60:FF:002343">
    <property type="entry name" value="Zinc finger protein 33A"/>
    <property type="match status" value="1"/>
</dbReference>
<dbReference type="PANTHER" id="PTHR24393">
    <property type="entry name" value="ZINC FINGER PROTEIN"/>
    <property type="match status" value="1"/>
</dbReference>
<dbReference type="FunFam" id="3.30.160.60:FF:000100">
    <property type="entry name" value="Zinc finger 45-like"/>
    <property type="match status" value="1"/>
</dbReference>
<feature type="region of interest" description="Disordered" evidence="10">
    <location>
        <begin position="911"/>
        <end position="932"/>
    </location>
</feature>
<feature type="region of interest" description="Disordered" evidence="10">
    <location>
        <begin position="766"/>
        <end position="807"/>
    </location>
</feature>
<feature type="domain" description="C2H2-type" evidence="11">
    <location>
        <begin position="618"/>
        <end position="638"/>
    </location>
</feature>
<dbReference type="Gene3D" id="3.30.160.60">
    <property type="entry name" value="Classic Zinc Finger"/>
    <property type="match status" value="14"/>
</dbReference>
<feature type="domain" description="C2H2-type" evidence="11">
    <location>
        <begin position="1147"/>
        <end position="1174"/>
    </location>
</feature>
<feature type="compositionally biased region" description="Basic and acidic residues" evidence="10">
    <location>
        <begin position="782"/>
        <end position="792"/>
    </location>
</feature>
<name>A0A3B4DGT1_PYGNA</name>
<dbReference type="GeneID" id="108425362"/>
<protein>
    <recommendedName>
        <fullName evidence="11">C2H2-type domain-containing protein</fullName>
    </recommendedName>
</protein>
<dbReference type="OMA" id="MEKPNVC"/>
<feature type="domain" description="C2H2-type" evidence="11">
    <location>
        <begin position="852"/>
        <end position="879"/>
    </location>
</feature>
<dbReference type="InterPro" id="IPR036236">
    <property type="entry name" value="Znf_C2H2_sf"/>
</dbReference>
<evidence type="ECO:0000313" key="12">
    <source>
        <dbReference type="Ensembl" id="ENSPNAP00000022648.1"/>
    </source>
</evidence>
<evidence type="ECO:0000256" key="2">
    <source>
        <dbReference type="ARBA" id="ARBA00022499"/>
    </source>
</evidence>
<reference evidence="12" key="3">
    <citation type="submission" date="2025-09" db="UniProtKB">
        <authorList>
            <consortium name="Ensembl"/>
        </authorList>
    </citation>
    <scope>IDENTIFICATION</scope>
</reference>
<feature type="domain" description="C2H2-type" evidence="11">
    <location>
        <begin position="1231"/>
        <end position="1258"/>
    </location>
</feature>
<evidence type="ECO:0000259" key="11">
    <source>
        <dbReference type="PROSITE" id="PS50157"/>
    </source>
</evidence>
<dbReference type="InterPro" id="IPR013087">
    <property type="entry name" value="Znf_C2H2_type"/>
</dbReference>
<keyword evidence="3" id="KW-0479">Metal-binding</keyword>
<comment type="subcellular location">
    <subcellularLocation>
        <location evidence="1">Nucleus</location>
    </subcellularLocation>
</comment>
<feature type="domain" description="C2H2-type" evidence="11">
    <location>
        <begin position="590"/>
        <end position="617"/>
    </location>
</feature>
<feature type="compositionally biased region" description="Polar residues" evidence="10">
    <location>
        <begin position="911"/>
        <end position="922"/>
    </location>
</feature>
<dbReference type="FunFam" id="3.30.160.60:FF:000624">
    <property type="entry name" value="zinc finger protein 697"/>
    <property type="match status" value="1"/>
</dbReference>
<evidence type="ECO:0000256" key="9">
    <source>
        <dbReference type="PROSITE-ProRule" id="PRU00042"/>
    </source>
</evidence>
<dbReference type="SUPFAM" id="SSF57667">
    <property type="entry name" value="beta-beta-alpha zinc fingers"/>
    <property type="match status" value="10"/>
</dbReference>
<keyword evidence="6" id="KW-0862">Zinc</keyword>
<feature type="domain" description="C2H2-type" evidence="11">
    <location>
        <begin position="978"/>
        <end position="1005"/>
    </location>
</feature>
<dbReference type="Pfam" id="PF00096">
    <property type="entry name" value="zf-C2H2"/>
    <property type="match status" value="5"/>
</dbReference>
<dbReference type="OrthoDB" id="6077919at2759"/>
<dbReference type="FunFam" id="3.30.160.60:FF:000690">
    <property type="entry name" value="Zinc finger protein 354C"/>
    <property type="match status" value="1"/>
</dbReference>
<dbReference type="STRING" id="42514.ENSPNAP00000022648"/>
<evidence type="ECO:0000256" key="10">
    <source>
        <dbReference type="SAM" id="MobiDB-lite"/>
    </source>
</evidence>
<dbReference type="PROSITE" id="PS50157">
    <property type="entry name" value="ZINC_FINGER_C2H2_2"/>
    <property type="match status" value="14"/>
</dbReference>
<accession>A0A3B4DGT1</accession>
<feature type="domain" description="C2H2-type" evidence="11">
    <location>
        <begin position="1034"/>
        <end position="1062"/>
    </location>
</feature>
<evidence type="ECO:0000256" key="1">
    <source>
        <dbReference type="ARBA" id="ARBA00004123"/>
    </source>
</evidence>
<evidence type="ECO:0000256" key="6">
    <source>
        <dbReference type="ARBA" id="ARBA00022833"/>
    </source>
</evidence>
<dbReference type="RefSeq" id="XP_017549445.1">
    <property type="nucleotide sequence ID" value="XM_017693956.2"/>
</dbReference>
<dbReference type="FunFam" id="3.30.160.60:FF:000110">
    <property type="entry name" value="Zinc finger protein-like"/>
    <property type="match status" value="1"/>
</dbReference>
<feature type="region of interest" description="Disordered" evidence="10">
    <location>
        <begin position="447"/>
        <end position="483"/>
    </location>
</feature>
<keyword evidence="2" id="KW-1017">Isopeptide bond</keyword>
<feature type="compositionally biased region" description="Basic and acidic residues" evidence="10">
    <location>
        <begin position="469"/>
        <end position="483"/>
    </location>
</feature>
<keyword evidence="5 9" id="KW-0863">Zinc-finger</keyword>
<dbReference type="GO" id="GO:0000978">
    <property type="term" value="F:RNA polymerase II cis-regulatory region sequence-specific DNA binding"/>
    <property type="evidence" value="ECO:0007669"/>
    <property type="project" value="TreeGrafter"/>
</dbReference>
<sequence>MQAPEGGAELFLHCLVPPVRLLSAAIWHLIQQEDVPNYGVLEEFVSLVTDTIPDLLSYRQKAQLTIGLRARLVLELCSMERPADPDIVQAHLQHIQNLLSLNKELESSDAYVEESGTNFVAVVQILMKDAAERSMFFKNVFPLQYGAKFNMALKKLMWLFLSRLENALPQPTLEEIAHMLITAPTVMEECVQSISQSHQLRNLFKHQRAASVENKEKSQLWSTTPDDCILSCLGSPQLVQVVIEEQIHLGSQSEPVLDYPPSYSQEVQVESVVIAQYIDDDLGTGSNICDENVDGIECFDADDNKEYELHSLDKVDTENVTEVVYEQVESGDLRAIDFVLEESSEKQDTLKSEVTVEDIESCNGIKEITVCQENSVMPKDCVVDNKTDCGKIELTHECASYQCGHISATTEEAITNSNDMLLESKELSGLVTSCLVKQPCVKLDRLDMTGKPFPQPEPPKRGRGRPRKGTQDKKPLCKGKEQDTTVAEPCASFDKQPEIKNVSSVFQKLKKTYIEVKGSSVVYACSLCNFQDSEEKQLHHHFIVHHPEDYEQLCKTEEEKNVHTSAPNHSESQNKPITKIRLYRGIPVCKTCPICGKTFTRSSDMRRHQTSHTVARPFTCLYCEKTFRYSFDLRRHQQHACANQGYVVLNQSNVNEVTENSSETSPISSNENKLPNFPAKQQTTRKQDTIFCRVCRITLPNSSSLKSHMETHSEGFLHTCPCGKTYKYLENMRIHQIVCPEADLHKSEQKQCDEDNSLKNNEVVITGSRENYPQDLPNLVKSSEEPHTEGPEATRNSSPGPGTVSDLGDQILHVAEEKSVTEASKPTISLTSSSVCSDMRRHLRSPSGAHPHKCSQCGDSFKYSYNLKKHEDVCEGKKQPKVAGQFHAKEHNGSSNVASSCKSIEATNSTLDPLLSKTPSSENMKEDDDQEWQEHKASSTKAIPCGSVFTCEKCDKKCKDLFSLKKHKKTCDSKEQRYKCVKCGSLFRTLLEVRKHVHAHWGEDPLQCSKCGKYFQNPSELSKHKVVHERERSYPCTLCLDTFGRLDDLRQHYHEVHELKGPYQCPHCDKAHADLGSMVVHVRTHNDERPYHCPHCSKRFKHRSGLNVHEKLHSGDRPFLCEECGKCFSNKIQLQRHSVSHRNERPYTCSECKKCFKSQHALRGHFLKHSKPANIPCEFCGKVFSQASALDRHHRTHTGERPYRCPKCDKTFLTSGEVGKHLRYHTGERPFQCTLCSKSFTQTCYLTAHMRIHTGERPYICSVCDKGFVCNTHLKRHMFVHTKEKPFKCDCGKAFNRTNLLRVHQKSQCFLEKK</sequence>
<evidence type="ECO:0000256" key="3">
    <source>
        <dbReference type="ARBA" id="ARBA00022723"/>
    </source>
</evidence>
<dbReference type="GO" id="GO:0001228">
    <property type="term" value="F:DNA-binding transcription activator activity, RNA polymerase II-specific"/>
    <property type="evidence" value="ECO:0007669"/>
    <property type="project" value="TreeGrafter"/>
</dbReference>
<dbReference type="CDD" id="cd11657">
    <property type="entry name" value="TIN2_N"/>
    <property type="match status" value="1"/>
</dbReference>
<keyword evidence="4" id="KW-0677">Repeat</keyword>
<dbReference type="Proteomes" id="UP001501920">
    <property type="component" value="Chromosome 1"/>
</dbReference>
<dbReference type="Pfam" id="PF12874">
    <property type="entry name" value="zf-met"/>
    <property type="match status" value="1"/>
</dbReference>
<reference evidence="12" key="2">
    <citation type="submission" date="2025-08" db="UniProtKB">
        <authorList>
            <consortium name="Ensembl"/>
        </authorList>
    </citation>
    <scope>IDENTIFICATION</scope>
</reference>
<dbReference type="GO" id="GO:0008270">
    <property type="term" value="F:zinc ion binding"/>
    <property type="evidence" value="ECO:0007669"/>
    <property type="project" value="UniProtKB-KW"/>
</dbReference>
<feature type="domain" description="C2H2-type" evidence="11">
    <location>
        <begin position="1259"/>
        <end position="1286"/>
    </location>
</feature>
<dbReference type="InterPro" id="IPR029400">
    <property type="entry name" value="TINF2_N"/>
</dbReference>
<evidence type="ECO:0000313" key="13">
    <source>
        <dbReference type="Proteomes" id="UP001501920"/>
    </source>
</evidence>
<feature type="domain" description="C2H2-type" evidence="11">
    <location>
        <begin position="1006"/>
        <end position="1033"/>
    </location>
</feature>
<dbReference type="SMART" id="SM00355">
    <property type="entry name" value="ZnF_C2H2"/>
    <property type="match status" value="17"/>
</dbReference>
<keyword evidence="8" id="KW-0539">Nucleus</keyword>
<feature type="domain" description="C2H2-type" evidence="11">
    <location>
        <begin position="1091"/>
        <end position="1118"/>
    </location>
</feature>
<feature type="domain" description="C2H2-type" evidence="11">
    <location>
        <begin position="1203"/>
        <end position="1230"/>
    </location>
</feature>